<dbReference type="EMBL" id="JBHUHQ010000039">
    <property type="protein sequence ID" value="MFD2046480.1"/>
    <property type="molecule type" value="Genomic_DNA"/>
</dbReference>
<dbReference type="InterPro" id="IPR014756">
    <property type="entry name" value="Ig_E-set"/>
</dbReference>
<protein>
    <recommendedName>
        <fullName evidence="1">Moybdenum cofactor oxidoreductase dimerisation domain-containing protein</fullName>
    </recommendedName>
</protein>
<dbReference type="SUPFAM" id="SSF81296">
    <property type="entry name" value="E set domains"/>
    <property type="match status" value="1"/>
</dbReference>
<evidence type="ECO:0000313" key="2">
    <source>
        <dbReference type="EMBL" id="MFD2046480.1"/>
    </source>
</evidence>
<dbReference type="Gene3D" id="2.60.40.650">
    <property type="match status" value="1"/>
</dbReference>
<dbReference type="InterPro" id="IPR005066">
    <property type="entry name" value="MoCF_OxRdtse_dimer"/>
</dbReference>
<feature type="domain" description="Moybdenum cofactor oxidoreductase dimerisation" evidence="1">
    <location>
        <begin position="1"/>
        <end position="102"/>
    </location>
</feature>
<organism evidence="2 3">
    <name type="scientific">Ornithinibacillus salinisoli</name>
    <dbReference type="NCBI Taxonomy" id="1848459"/>
    <lineage>
        <taxon>Bacteria</taxon>
        <taxon>Bacillati</taxon>
        <taxon>Bacillota</taxon>
        <taxon>Bacilli</taxon>
        <taxon>Bacillales</taxon>
        <taxon>Bacillaceae</taxon>
        <taxon>Ornithinibacillus</taxon>
    </lineage>
</organism>
<sequence length="108" mass="12613">MNVNSTIQNPLHMDVLNEGKQEISGIAWTGEGIIKKVEISFDNGSTWLPCQLMTTPHKYRWVKWRYEWSQVKKGEYTILSRATDTKGRVQPFEPMWNRKGYGYNARSC</sequence>
<dbReference type="RefSeq" id="WP_377558458.1">
    <property type="nucleotide sequence ID" value="NZ_JBHUHQ010000039.1"/>
</dbReference>
<reference evidence="3" key="1">
    <citation type="journal article" date="2019" name="Int. J. Syst. Evol. Microbiol.">
        <title>The Global Catalogue of Microorganisms (GCM) 10K type strain sequencing project: providing services to taxonomists for standard genome sequencing and annotation.</title>
        <authorList>
            <consortium name="The Broad Institute Genomics Platform"/>
            <consortium name="The Broad Institute Genome Sequencing Center for Infectious Disease"/>
            <person name="Wu L."/>
            <person name="Ma J."/>
        </authorList>
    </citation>
    <scope>NUCLEOTIDE SEQUENCE [LARGE SCALE GENOMIC DNA]</scope>
    <source>
        <strain evidence="3">R28</strain>
    </source>
</reference>
<dbReference type="Pfam" id="PF03404">
    <property type="entry name" value="Mo-co_dimer"/>
    <property type="match status" value="1"/>
</dbReference>
<name>A0ABW4W6X5_9BACI</name>
<accession>A0ABW4W6X5</accession>
<dbReference type="Proteomes" id="UP001597383">
    <property type="component" value="Unassembled WGS sequence"/>
</dbReference>
<proteinExistence type="predicted"/>
<keyword evidence="3" id="KW-1185">Reference proteome</keyword>
<gene>
    <name evidence="2" type="ORF">ACFSJF_19620</name>
</gene>
<dbReference type="PANTHER" id="PTHR19372:SF7">
    <property type="entry name" value="SULFITE OXIDASE, MITOCHONDRIAL"/>
    <property type="match status" value="1"/>
</dbReference>
<evidence type="ECO:0000259" key="1">
    <source>
        <dbReference type="Pfam" id="PF03404"/>
    </source>
</evidence>
<evidence type="ECO:0000313" key="3">
    <source>
        <dbReference type="Proteomes" id="UP001597383"/>
    </source>
</evidence>
<comment type="caution">
    <text evidence="2">The sequence shown here is derived from an EMBL/GenBank/DDBJ whole genome shotgun (WGS) entry which is preliminary data.</text>
</comment>
<dbReference type="PANTHER" id="PTHR19372">
    <property type="entry name" value="SULFITE REDUCTASE"/>
    <property type="match status" value="1"/>
</dbReference>